<dbReference type="Proteomes" id="UP000294886">
    <property type="component" value="Unassembled WGS sequence"/>
</dbReference>
<dbReference type="Pfam" id="PF01656">
    <property type="entry name" value="CbiA"/>
    <property type="match status" value="1"/>
</dbReference>
<evidence type="ECO:0000256" key="4">
    <source>
        <dbReference type="HAMAP-Rule" id="MF_00028"/>
    </source>
</evidence>
<keyword evidence="2 4" id="KW-0169">Cobalamin biosynthesis</keyword>
<organism evidence="7 8">
    <name type="scientific">Caldanaerobacter subterraneus</name>
    <dbReference type="NCBI Taxonomy" id="911092"/>
    <lineage>
        <taxon>Bacteria</taxon>
        <taxon>Bacillati</taxon>
        <taxon>Bacillota</taxon>
        <taxon>Clostridia</taxon>
        <taxon>Thermoanaerobacterales</taxon>
        <taxon>Thermoanaerobacteraceae</taxon>
        <taxon>Caldanaerobacter</taxon>
    </lineage>
</organism>
<dbReference type="InterPro" id="IPR011698">
    <property type="entry name" value="GATase_3"/>
</dbReference>
<evidence type="ECO:0000259" key="6">
    <source>
        <dbReference type="Pfam" id="PF07685"/>
    </source>
</evidence>
<dbReference type="InterPro" id="IPR002586">
    <property type="entry name" value="CobQ/CobB/MinD/ParA_Nub-bd_dom"/>
</dbReference>
<comment type="function">
    <text evidence="4">Catalyzes amidations at positions B, D, E, and G on adenosylcobyrinic A,C-diamide. NH(2) groups are provided by glutamine, and one molecule of ATP is hydrogenolyzed for each amidation.</text>
</comment>
<dbReference type="AlphaFoldDB" id="A0A4R2K8Z2"/>
<name>A0A4R2K8Z2_9THEO</name>
<sequence>MALKLMIQGTASSVGKSLIVTALCRIFKQDGLKVAPFKSQNMALNSYITEEGLEIGRAQAVQAEAAGIKPSYHMNPILLKPSSDKKSQVVLRGRVYENMSAEEYFKFRPKLLELIKEDFDFLAKRNDVVVIEGAGSPAEINLKEKDIVNMGLAELVNAPVLLVGDIDRGGVFASIAGTLLLLDEKERNRVEGVIINKFRGDIEILKPGLKMLENIIQKEVLGVIPYMDVHIDEEDGATDRFYTKCAQGEVDVAIINLPHISNFTDFDPLTKIPGVKIKYVNKGERIGDCDVLIIPGTKNTIGDLKVLKDYGLDKEILNLRGKGKFIIGICGGFQMLGKVIKDPYHIESDTEEMEGLGLLSIETVIEREKTTSETKAFLGEELPDILSSLKGLFVTGYEIHMGESYILGKGKHFSIVVERNKEKVKVLDGAVSEDGRVFGTYIHGIFENSLFTKKFINIVRKEKGLTPLEEVINYKEFREKEYDRLADIVRNSLDMERIYQIMERYRDR</sequence>
<dbReference type="SUPFAM" id="SSF52540">
    <property type="entry name" value="P-loop containing nucleoside triphosphate hydrolases"/>
    <property type="match status" value="1"/>
</dbReference>
<dbReference type="CDD" id="cd01750">
    <property type="entry name" value="GATase1_CobQ"/>
    <property type="match status" value="1"/>
</dbReference>
<feature type="active site" evidence="4">
    <location>
        <position position="443"/>
    </location>
</feature>
<accession>A0A4R2K8Z2</accession>
<evidence type="ECO:0000313" key="7">
    <source>
        <dbReference type="EMBL" id="TCO66328.1"/>
    </source>
</evidence>
<dbReference type="InterPro" id="IPR033949">
    <property type="entry name" value="CobQ_GATase1"/>
</dbReference>
<dbReference type="GO" id="GO:0009236">
    <property type="term" value="P:cobalamin biosynthetic process"/>
    <property type="evidence" value="ECO:0007669"/>
    <property type="project" value="UniProtKB-UniRule"/>
</dbReference>
<feature type="active site" description="Nucleophile" evidence="4">
    <location>
        <position position="330"/>
    </location>
</feature>
<dbReference type="HAMAP" id="MF_00028">
    <property type="entry name" value="CobQ"/>
    <property type="match status" value="1"/>
</dbReference>
<evidence type="ECO:0000259" key="5">
    <source>
        <dbReference type="Pfam" id="PF01656"/>
    </source>
</evidence>
<protein>
    <recommendedName>
        <fullName evidence="4">Cobyric acid synthase</fullName>
    </recommendedName>
</protein>
<dbReference type="Gene3D" id="3.40.50.880">
    <property type="match status" value="1"/>
</dbReference>
<comment type="caution">
    <text evidence="7">The sequence shown here is derived from an EMBL/GenBank/DDBJ whole genome shotgun (WGS) entry which is preliminary data.</text>
</comment>
<dbReference type="PANTHER" id="PTHR21343:SF1">
    <property type="entry name" value="COBYRIC ACID SYNTHASE"/>
    <property type="match status" value="1"/>
</dbReference>
<keyword evidence="3 4" id="KW-0315">Glutamine amidotransferase</keyword>
<proteinExistence type="inferred from homology"/>
<feature type="domain" description="CobB/CobQ-like glutamine amidotransferase" evidence="6">
    <location>
        <begin position="251"/>
        <end position="449"/>
    </location>
</feature>
<dbReference type="InterPro" id="IPR004459">
    <property type="entry name" value="CobQ_synth"/>
</dbReference>
<comment type="similarity">
    <text evidence="4">Belongs to the CobB/CobQ family. CobQ subfamily.</text>
</comment>
<reference evidence="7 8" key="1">
    <citation type="submission" date="2019-03" db="EMBL/GenBank/DDBJ databases">
        <title>Genomic Encyclopedia of Type Strains, Phase IV (KMG-IV): sequencing the most valuable type-strain genomes for metagenomic binning, comparative biology and taxonomic classification.</title>
        <authorList>
            <person name="Goeker M."/>
        </authorList>
    </citation>
    <scope>NUCLEOTIDE SEQUENCE [LARGE SCALE GENOMIC DNA]</scope>
    <source>
        <strain evidence="7 8">DSM 13054</strain>
    </source>
</reference>
<gene>
    <name evidence="4" type="primary">cobQ</name>
    <name evidence="7" type="ORF">EV203_11024</name>
</gene>
<dbReference type="GO" id="GO:0003824">
    <property type="term" value="F:catalytic activity"/>
    <property type="evidence" value="ECO:0007669"/>
    <property type="project" value="InterPro"/>
</dbReference>
<dbReference type="InterPro" id="IPR027417">
    <property type="entry name" value="P-loop_NTPase"/>
</dbReference>
<dbReference type="InterPro" id="IPR029062">
    <property type="entry name" value="Class_I_gatase-like"/>
</dbReference>
<dbReference type="UniPathway" id="UPA00148"/>
<dbReference type="Gene3D" id="3.40.50.300">
    <property type="entry name" value="P-loop containing nucleotide triphosphate hydrolases"/>
    <property type="match status" value="1"/>
</dbReference>
<evidence type="ECO:0000256" key="2">
    <source>
        <dbReference type="ARBA" id="ARBA00022573"/>
    </source>
</evidence>
<dbReference type="CDD" id="cd05389">
    <property type="entry name" value="CobQ_N"/>
    <property type="match status" value="1"/>
</dbReference>
<dbReference type="GO" id="GO:0015420">
    <property type="term" value="F:ABC-type vitamin B12 transporter activity"/>
    <property type="evidence" value="ECO:0007669"/>
    <property type="project" value="UniProtKB-UniRule"/>
</dbReference>
<feature type="domain" description="CobQ/CobB/MinD/ParA nucleotide binding" evidence="5">
    <location>
        <begin position="5"/>
        <end position="228"/>
    </location>
</feature>
<dbReference type="InterPro" id="IPR047045">
    <property type="entry name" value="CobQ_N"/>
</dbReference>
<evidence type="ECO:0000256" key="1">
    <source>
        <dbReference type="ARBA" id="ARBA00004953"/>
    </source>
</evidence>
<dbReference type="RefSeq" id="WP_132039598.1">
    <property type="nucleotide sequence ID" value="NZ_SLWU01000010.1"/>
</dbReference>
<comment type="pathway">
    <text evidence="1 4">Cofactor biosynthesis; adenosylcobalamin biosynthesis.</text>
</comment>
<dbReference type="NCBIfam" id="TIGR00313">
    <property type="entry name" value="cobQ"/>
    <property type="match status" value="1"/>
</dbReference>
<dbReference type="Pfam" id="PF07685">
    <property type="entry name" value="GATase_3"/>
    <property type="match status" value="1"/>
</dbReference>
<dbReference type="SUPFAM" id="SSF52317">
    <property type="entry name" value="Class I glutamine amidotransferase-like"/>
    <property type="match status" value="1"/>
</dbReference>
<dbReference type="PANTHER" id="PTHR21343">
    <property type="entry name" value="DETHIOBIOTIN SYNTHETASE"/>
    <property type="match status" value="1"/>
</dbReference>
<dbReference type="EMBL" id="SLWU01000010">
    <property type="protein sequence ID" value="TCO66328.1"/>
    <property type="molecule type" value="Genomic_DNA"/>
</dbReference>
<dbReference type="NCBIfam" id="NF001989">
    <property type="entry name" value="PRK00784.1"/>
    <property type="match status" value="1"/>
</dbReference>
<evidence type="ECO:0000313" key="8">
    <source>
        <dbReference type="Proteomes" id="UP000294886"/>
    </source>
</evidence>
<dbReference type="PROSITE" id="PS51274">
    <property type="entry name" value="GATASE_COBBQ"/>
    <property type="match status" value="1"/>
</dbReference>
<evidence type="ECO:0000256" key="3">
    <source>
        <dbReference type="ARBA" id="ARBA00022962"/>
    </source>
</evidence>